<keyword evidence="2" id="KW-0812">Transmembrane</keyword>
<protein>
    <recommendedName>
        <fullName evidence="5">Secreted protein</fullName>
    </recommendedName>
</protein>
<feature type="transmembrane region" description="Helical" evidence="2">
    <location>
        <begin position="54"/>
        <end position="73"/>
    </location>
</feature>
<sequence length="476" mass="47140">MRPRRAAEDPRDEADEPPEQVSPGPRRVTGGRPAVEEPAAAEGSRTRRSWFGPLRAGLFGVVALAVGLGASVIPSQQADTQVVPGVTPGQTLVCQPSLEKASMAVGSTSPSLQVGELTGEPTDLRMPAAASIGTGARLVRSVTGQGRPVATTLSTVGSGAAATSTMSPCTTAATGGTLIVADPSSADIIVTNPDSEEATVDVSLSGAKGAIDSEGSRGITVPARSSKALPLSVWATGTSPVSATVRAESGRIVASARTGGSGGREAYPMSQASQGLLLPAVPAGATSAELLLSNPGSSRTTVSVKALASGGAFTPEGADQVQVDPQTTIAVDMSKALAGEAVALQVSADSPVAAQLMSVKGSDRAMAVPAGSGTRLQSALPAGGTLAVSNPSQQAAQFTGSFTTTAGKKVAVSGSVAPGATFTKDLGSDVGFLQITATRSVTAGVWTARNGLSSVPLSLVAGAVKGPRMGIDPQLS</sequence>
<evidence type="ECO:0000256" key="1">
    <source>
        <dbReference type="SAM" id="MobiDB-lite"/>
    </source>
</evidence>
<evidence type="ECO:0000313" key="4">
    <source>
        <dbReference type="Proteomes" id="UP000251995"/>
    </source>
</evidence>
<gene>
    <name evidence="3" type="ORF">JS278_01093</name>
</gene>
<dbReference type="RefSeq" id="WP_114044312.1">
    <property type="nucleotide sequence ID" value="NZ_CP025198.1"/>
</dbReference>
<proteinExistence type="predicted"/>
<reference evidence="3 4" key="1">
    <citation type="submission" date="2017-12" db="EMBL/GenBank/DDBJ databases">
        <title>The whole genome sequence of the Acidipropionibacterium virtanenii sp. nov. type strain JS278.</title>
        <authorList>
            <person name="Laine P."/>
            <person name="Deptula P."/>
            <person name="Varmanen P."/>
            <person name="Auvinen P."/>
        </authorList>
    </citation>
    <scope>NUCLEOTIDE SEQUENCE [LARGE SCALE GENOMIC DNA]</scope>
    <source>
        <strain evidence="3 4">JS278</strain>
    </source>
</reference>
<name>A0A344USM8_9ACTN</name>
<keyword evidence="4" id="KW-1185">Reference proteome</keyword>
<evidence type="ECO:0000256" key="2">
    <source>
        <dbReference type="SAM" id="Phobius"/>
    </source>
</evidence>
<dbReference type="EMBL" id="CP025198">
    <property type="protein sequence ID" value="AXE38276.1"/>
    <property type="molecule type" value="Genomic_DNA"/>
</dbReference>
<dbReference type="Proteomes" id="UP000251995">
    <property type="component" value="Chromosome"/>
</dbReference>
<keyword evidence="2" id="KW-1133">Transmembrane helix</keyword>
<feature type="region of interest" description="Disordered" evidence="1">
    <location>
        <begin position="1"/>
        <end position="45"/>
    </location>
</feature>
<dbReference type="InterPro" id="IPR043777">
    <property type="entry name" value="DUF5719"/>
</dbReference>
<evidence type="ECO:0008006" key="5">
    <source>
        <dbReference type="Google" id="ProtNLM"/>
    </source>
</evidence>
<organism evidence="3 4">
    <name type="scientific">Acidipropionibacterium virtanenii</name>
    <dbReference type="NCBI Taxonomy" id="2057246"/>
    <lineage>
        <taxon>Bacteria</taxon>
        <taxon>Bacillati</taxon>
        <taxon>Actinomycetota</taxon>
        <taxon>Actinomycetes</taxon>
        <taxon>Propionibacteriales</taxon>
        <taxon>Propionibacteriaceae</taxon>
        <taxon>Acidipropionibacterium</taxon>
    </lineage>
</organism>
<dbReference type="AlphaFoldDB" id="A0A344USM8"/>
<dbReference type="Pfam" id="PF18986">
    <property type="entry name" value="DUF5719"/>
    <property type="match status" value="1"/>
</dbReference>
<dbReference type="KEGG" id="acij:JS278_01093"/>
<evidence type="ECO:0000313" key="3">
    <source>
        <dbReference type="EMBL" id="AXE38276.1"/>
    </source>
</evidence>
<dbReference type="OrthoDB" id="3712200at2"/>
<accession>A0A344USM8</accession>
<keyword evidence="2" id="KW-0472">Membrane</keyword>